<sequence>MVLFFIILITSLLTAGLVFVLVLLKNKYELTRLGQSLQMTLFYIAFPRYEKQETPRTKEIIQQSIEGMEQVLARFLYLKRPNILKQLFLGEEVPRVVLEVASEVGGPDISFYVAVPDYLESGLEKNVQAVYPQAMVQKIPQDYTVFEPKGKTMASTLYLQNDFFFPIQTYKTLETDPLSGIVNALSKITEEEGAAVQVILRPCSFNLKKSAEKLLHNITREGKSIESALKESQRSKVMDWSAEFGKALISKPKDETQNQPQEQSEMNVEAIKSKIRKPIMEANVRILAVASEDIRAKEILGHLEDAFSQYISVVNGFVAKTAKRKLLKKLIYNFTFRNFNKAERIILNLEEIASVYHFPLPHISAAHIKWAGAKESAPPSEMPKETAGFNVLGKAIFRGDEKLISFSTRDDRRRHFYIIGQTGVGKSSLLKEMIRHDLENGEGVAVIDPNGDLVEDTLANIPKERAEDVVLFEPFDLQRPLGLNMLEWKTPEQKDFAISEMITIFSKLFPPEIIGPMFEHYMRNAMLALMADKDNPGTLVDIPRIFMDKDFMEEKLMSVDDPLVKSFWQKEWSTATGQTKSDMLGYVVSKVGRFVENEMMRNIIGQAKSSFDLGEIMDQKKIFLANLSKGQTGEMNSSLLGLILVSKMQIAAFRRANIPQENRQDFYLYIDEFQNFTTDSIAIILSEARKYRLNLILAHQFMPQLTEQIRNAVIGNVGSIATFRVGADDAEFLEKQFEPEFSKFDLLNIDNFNFILKMMLNNKVSRPFRAIAIKPKEGNHQLGQSIKQFAKLKYGRAKEEVSREIQDRARLGSL</sequence>
<dbReference type="Proteomes" id="UP000230447">
    <property type="component" value="Unassembled WGS sequence"/>
</dbReference>
<organism evidence="3 4">
    <name type="scientific">bacterium (Candidatus Gribaldobacteria) CG23_combo_of_CG06-09_8_20_14_all_37_87_8</name>
    <dbReference type="NCBI Taxonomy" id="2014278"/>
    <lineage>
        <taxon>Bacteria</taxon>
        <taxon>Candidatus Gribaldobacteria</taxon>
    </lineage>
</organism>
<dbReference type="Pfam" id="PF26449">
    <property type="entry name" value="DUF8128"/>
    <property type="match status" value="1"/>
</dbReference>
<protein>
    <submittedName>
        <fullName evidence="3">Uncharacterized protein</fullName>
    </submittedName>
</protein>
<name>A0A2G9ZEI7_9BACT</name>
<dbReference type="InterPro" id="IPR051162">
    <property type="entry name" value="T4SS_component"/>
</dbReference>
<evidence type="ECO:0000313" key="3">
    <source>
        <dbReference type="EMBL" id="PIP31574.1"/>
    </source>
</evidence>
<dbReference type="SUPFAM" id="SSF52540">
    <property type="entry name" value="P-loop containing nucleoside triphosphate hydrolases"/>
    <property type="match status" value="1"/>
</dbReference>
<dbReference type="InterPro" id="IPR058441">
    <property type="entry name" value="DUF8128"/>
</dbReference>
<gene>
    <name evidence="3" type="ORF">COX24_02995</name>
</gene>
<evidence type="ECO:0000259" key="2">
    <source>
        <dbReference type="Pfam" id="PF26449"/>
    </source>
</evidence>
<dbReference type="InterPro" id="IPR019476">
    <property type="entry name" value="T4SS_TraD_DNA-bd"/>
</dbReference>
<proteinExistence type="predicted"/>
<feature type="domain" description="DUF8128" evidence="2">
    <location>
        <begin position="108"/>
        <end position="370"/>
    </location>
</feature>
<evidence type="ECO:0000313" key="4">
    <source>
        <dbReference type="Proteomes" id="UP000230447"/>
    </source>
</evidence>
<dbReference type="Gene3D" id="3.40.50.300">
    <property type="entry name" value="P-loop containing nucleotide triphosphate hydrolases"/>
    <property type="match status" value="2"/>
</dbReference>
<reference evidence="3 4" key="1">
    <citation type="submission" date="2017-09" db="EMBL/GenBank/DDBJ databases">
        <title>Depth-based differentiation of microbial function through sediment-hosted aquifers and enrichment of novel symbionts in the deep terrestrial subsurface.</title>
        <authorList>
            <person name="Probst A.J."/>
            <person name="Ladd B."/>
            <person name="Jarett J.K."/>
            <person name="Geller-Mcgrath D.E."/>
            <person name="Sieber C.M."/>
            <person name="Emerson J.B."/>
            <person name="Anantharaman K."/>
            <person name="Thomas B.C."/>
            <person name="Malmstrom R."/>
            <person name="Stieglmeier M."/>
            <person name="Klingl A."/>
            <person name="Woyke T."/>
            <person name="Ryan C.M."/>
            <person name="Banfield J.F."/>
        </authorList>
    </citation>
    <scope>NUCLEOTIDE SEQUENCE [LARGE SCALE GENOMIC DNA]</scope>
    <source>
        <strain evidence="3">CG23_combo_of_CG06-09_8_20_14_all_37_87_8</strain>
    </source>
</reference>
<comment type="caution">
    <text evidence="3">The sequence shown here is derived from an EMBL/GenBank/DDBJ whole genome shotgun (WGS) entry which is preliminary data.</text>
</comment>
<dbReference type="EMBL" id="PCSB01000061">
    <property type="protein sequence ID" value="PIP31574.1"/>
    <property type="molecule type" value="Genomic_DNA"/>
</dbReference>
<accession>A0A2G9ZEI7</accession>
<dbReference type="PANTHER" id="PTHR30121">
    <property type="entry name" value="UNCHARACTERIZED PROTEIN YJGR-RELATED"/>
    <property type="match status" value="1"/>
</dbReference>
<dbReference type="Pfam" id="PF10412">
    <property type="entry name" value="TrwB_AAD_bind"/>
    <property type="match status" value="1"/>
</dbReference>
<evidence type="ECO:0000259" key="1">
    <source>
        <dbReference type="Pfam" id="PF10412"/>
    </source>
</evidence>
<dbReference type="AlphaFoldDB" id="A0A2G9ZEI7"/>
<feature type="domain" description="Type IV secretion system coupling protein TraD DNA-binding" evidence="1">
    <location>
        <begin position="411"/>
        <end position="502"/>
    </location>
</feature>
<dbReference type="PANTHER" id="PTHR30121:SF6">
    <property type="entry name" value="SLR6007 PROTEIN"/>
    <property type="match status" value="1"/>
</dbReference>
<dbReference type="InterPro" id="IPR027417">
    <property type="entry name" value="P-loop_NTPase"/>
</dbReference>